<feature type="domain" description="Bacterial sugar transferase" evidence="8">
    <location>
        <begin position="38"/>
        <end position="225"/>
    </location>
</feature>
<dbReference type="InterPro" id="IPR003362">
    <property type="entry name" value="Bact_transf"/>
</dbReference>
<comment type="subcellular location">
    <subcellularLocation>
        <location evidence="1">Membrane</location>
        <topology evidence="1">Multi-pass membrane protein</topology>
    </subcellularLocation>
</comment>
<comment type="similarity">
    <text evidence="2">Belongs to the bacterial sugar transferase family.</text>
</comment>
<evidence type="ECO:0000259" key="8">
    <source>
        <dbReference type="Pfam" id="PF02397"/>
    </source>
</evidence>
<dbReference type="PATRIC" id="fig|29343.3.peg.2073"/>
<dbReference type="InterPro" id="IPR017475">
    <property type="entry name" value="EPS_sugar_tfrase"/>
</dbReference>
<dbReference type="AlphaFoldDB" id="A0A078KV63"/>
<evidence type="ECO:0000256" key="7">
    <source>
        <dbReference type="SAM" id="Phobius"/>
    </source>
</evidence>
<keyword evidence="10" id="KW-1185">Reference proteome</keyword>
<dbReference type="Pfam" id="PF02397">
    <property type="entry name" value="Bac_transf"/>
    <property type="match status" value="1"/>
</dbReference>
<name>A0A078KV63_9FIRM</name>
<dbReference type="Proteomes" id="UP000032431">
    <property type="component" value="Chromosome I"/>
</dbReference>
<dbReference type="HOGENOM" id="CLU_024920_1_0_9"/>
<dbReference type="STRING" id="29343.CCDG5_1973"/>
<gene>
    <name evidence="9" type="ORF">CCDG5_1973</name>
</gene>
<dbReference type="EMBL" id="LM995447">
    <property type="protein sequence ID" value="CDZ25065.1"/>
    <property type="molecule type" value="Genomic_DNA"/>
</dbReference>
<dbReference type="KEGG" id="ccel:CCDG5_1973"/>
<dbReference type="GO" id="GO:0016020">
    <property type="term" value="C:membrane"/>
    <property type="evidence" value="ECO:0007669"/>
    <property type="project" value="UniProtKB-SubCell"/>
</dbReference>
<evidence type="ECO:0000256" key="5">
    <source>
        <dbReference type="ARBA" id="ARBA00022989"/>
    </source>
</evidence>
<evidence type="ECO:0000256" key="6">
    <source>
        <dbReference type="ARBA" id="ARBA00023136"/>
    </source>
</evidence>
<keyword evidence="4 7" id="KW-0812">Transmembrane</keyword>
<keyword evidence="5 7" id="KW-1133">Transmembrane helix</keyword>
<evidence type="ECO:0000256" key="2">
    <source>
        <dbReference type="ARBA" id="ARBA00006464"/>
    </source>
</evidence>
<accession>A0A078KV63</accession>
<dbReference type="OrthoDB" id="9808602at2"/>
<evidence type="ECO:0000313" key="9">
    <source>
        <dbReference type="EMBL" id="CDZ25065.1"/>
    </source>
</evidence>
<dbReference type="NCBIfam" id="TIGR03025">
    <property type="entry name" value="EPS_sugtrans"/>
    <property type="match status" value="1"/>
</dbReference>
<evidence type="ECO:0000313" key="10">
    <source>
        <dbReference type="Proteomes" id="UP000032431"/>
    </source>
</evidence>
<feature type="transmembrane region" description="Helical" evidence="7">
    <location>
        <begin position="40"/>
        <end position="64"/>
    </location>
</feature>
<organism evidence="9 10">
    <name type="scientific">[Clostridium] cellulosi</name>
    <dbReference type="NCBI Taxonomy" id="29343"/>
    <lineage>
        <taxon>Bacteria</taxon>
        <taxon>Bacillati</taxon>
        <taxon>Bacillota</taxon>
        <taxon>Clostridia</taxon>
        <taxon>Eubacteriales</taxon>
        <taxon>Oscillospiraceae</taxon>
        <taxon>Oscillospiraceae incertae sedis</taxon>
    </lineage>
</organism>
<dbReference type="PANTHER" id="PTHR30576:SF10">
    <property type="entry name" value="SLL5057 PROTEIN"/>
    <property type="match status" value="1"/>
</dbReference>
<dbReference type="PANTHER" id="PTHR30576">
    <property type="entry name" value="COLANIC BIOSYNTHESIS UDP-GLUCOSE LIPID CARRIER TRANSFERASE"/>
    <property type="match status" value="1"/>
</dbReference>
<reference evidence="10" key="1">
    <citation type="submission" date="2014-07" db="EMBL/GenBank/DDBJ databases">
        <authorList>
            <person name="Wibberg D."/>
        </authorList>
    </citation>
    <scope>NUCLEOTIDE SEQUENCE [LARGE SCALE GENOMIC DNA]</scope>
    <source>
        <strain evidence="10">DG5</strain>
    </source>
</reference>
<proteinExistence type="inferred from homology"/>
<dbReference type="GO" id="GO:0016780">
    <property type="term" value="F:phosphotransferase activity, for other substituted phosphate groups"/>
    <property type="evidence" value="ECO:0007669"/>
    <property type="project" value="TreeGrafter"/>
</dbReference>
<sequence length="231" mass="26485">MDVIDQYTSQDTYISKTDVVAGNIYEKVNKRYIYRAVKRFFDVVLSVLALVVLSPLFLITAIAIKLDSEGEVFYSQLRVGKDGKLFKMYKFRSMCVDADKQLDKLKDLNEKDGPVFKIANDPRVTRVGRIIRKRSIDELPQLINIIKGDMSIVGPRPPLPNEVAQYTPYQMQRLSVKPGLTCYWQISGRSDISFDEWVELDCKYIRESSVWTDIKIILKTIPAVLTGRGAY</sequence>
<keyword evidence="6 7" id="KW-0472">Membrane</keyword>
<evidence type="ECO:0000256" key="3">
    <source>
        <dbReference type="ARBA" id="ARBA00022679"/>
    </source>
</evidence>
<evidence type="ECO:0000256" key="4">
    <source>
        <dbReference type="ARBA" id="ARBA00022692"/>
    </source>
</evidence>
<keyword evidence="3" id="KW-0808">Transferase</keyword>
<protein>
    <submittedName>
        <fullName evidence="9">Capsular polysaccharide biosynthsis protein</fullName>
    </submittedName>
</protein>
<evidence type="ECO:0000256" key="1">
    <source>
        <dbReference type="ARBA" id="ARBA00004141"/>
    </source>
</evidence>